<name>A0A9D1SBE5_9PROT</name>
<evidence type="ECO:0000313" key="16">
    <source>
        <dbReference type="EMBL" id="HIU53915.1"/>
    </source>
</evidence>
<comment type="domain">
    <text evidence="12">Contains an N-terminal zinc-binding domain, a central core domain that contains the primase activity, and a C-terminal DnaB-binding domain.</text>
</comment>
<proteinExistence type="inferred from homology"/>
<protein>
    <recommendedName>
        <fullName evidence="12 13">DNA primase</fullName>
        <ecNumber evidence="12">2.7.7.101</ecNumber>
    </recommendedName>
</protein>
<keyword evidence="5 12" id="KW-0235">DNA replication</keyword>
<dbReference type="Gene3D" id="1.10.860.10">
    <property type="entry name" value="DNAb Helicase, Chain A"/>
    <property type="match status" value="1"/>
</dbReference>
<dbReference type="Pfam" id="PF01807">
    <property type="entry name" value="Zn_ribbon_DnaG"/>
    <property type="match status" value="1"/>
</dbReference>
<evidence type="ECO:0000313" key="17">
    <source>
        <dbReference type="Proteomes" id="UP000824107"/>
    </source>
</evidence>
<evidence type="ECO:0000256" key="6">
    <source>
        <dbReference type="ARBA" id="ARBA00022723"/>
    </source>
</evidence>
<evidence type="ECO:0000256" key="11">
    <source>
        <dbReference type="ARBA" id="ARBA00023163"/>
    </source>
</evidence>
<dbReference type="InterPro" id="IPR034151">
    <property type="entry name" value="TOPRIM_DnaG_bac"/>
</dbReference>
<reference evidence="16" key="1">
    <citation type="submission" date="2020-10" db="EMBL/GenBank/DDBJ databases">
        <authorList>
            <person name="Gilroy R."/>
        </authorList>
    </citation>
    <scope>NUCLEOTIDE SEQUENCE</scope>
    <source>
        <strain evidence="16">ChiW3-316</strain>
    </source>
</reference>
<evidence type="ECO:0000256" key="3">
    <source>
        <dbReference type="ARBA" id="ARBA00022679"/>
    </source>
</evidence>
<organism evidence="16 17">
    <name type="scientific">Candidatus Scatocola faecipullorum</name>
    <dbReference type="NCBI Taxonomy" id="2840917"/>
    <lineage>
        <taxon>Bacteria</taxon>
        <taxon>Pseudomonadati</taxon>
        <taxon>Pseudomonadota</taxon>
        <taxon>Alphaproteobacteria</taxon>
        <taxon>Rhodospirillales</taxon>
        <taxon>Rhodospirillaceae</taxon>
        <taxon>Rhodospirillaceae incertae sedis</taxon>
        <taxon>Candidatus Scatocola</taxon>
    </lineage>
</organism>
<dbReference type="InterPro" id="IPR030846">
    <property type="entry name" value="DnaG_bac"/>
</dbReference>
<dbReference type="Pfam" id="PF08275">
    <property type="entry name" value="DNAG_N"/>
    <property type="match status" value="1"/>
</dbReference>
<dbReference type="FunFam" id="3.40.1360.10:FF:000002">
    <property type="entry name" value="DNA primase"/>
    <property type="match status" value="1"/>
</dbReference>
<evidence type="ECO:0000256" key="9">
    <source>
        <dbReference type="ARBA" id="ARBA00022842"/>
    </source>
</evidence>
<dbReference type="InterPro" id="IPR013264">
    <property type="entry name" value="DNAG_N"/>
</dbReference>
<comment type="caution">
    <text evidence="16">The sequence shown here is derived from an EMBL/GenBank/DDBJ whole genome shotgun (WGS) entry which is preliminary data.</text>
</comment>
<dbReference type="InterPro" id="IPR006295">
    <property type="entry name" value="DNA_primase_DnaG"/>
</dbReference>
<evidence type="ECO:0000256" key="7">
    <source>
        <dbReference type="ARBA" id="ARBA00022771"/>
    </source>
</evidence>
<dbReference type="GO" id="GO:0003677">
    <property type="term" value="F:DNA binding"/>
    <property type="evidence" value="ECO:0007669"/>
    <property type="project" value="UniProtKB-KW"/>
</dbReference>
<dbReference type="InterPro" id="IPR016136">
    <property type="entry name" value="DNA_helicase_N/primase_C"/>
</dbReference>
<keyword evidence="4 12" id="KW-0548">Nucleotidyltransferase</keyword>
<keyword evidence="1 12" id="KW-0240">DNA-directed RNA polymerase</keyword>
<dbReference type="InterPro" id="IPR002694">
    <property type="entry name" value="Znf_CHC2"/>
</dbReference>
<dbReference type="Pfam" id="PF13662">
    <property type="entry name" value="Toprim_4"/>
    <property type="match status" value="1"/>
</dbReference>
<dbReference type="CDD" id="cd03364">
    <property type="entry name" value="TOPRIM_DnaG_primases"/>
    <property type="match status" value="1"/>
</dbReference>
<reference evidence="16" key="2">
    <citation type="journal article" date="2021" name="PeerJ">
        <title>Extensive microbial diversity within the chicken gut microbiome revealed by metagenomics and culture.</title>
        <authorList>
            <person name="Gilroy R."/>
            <person name="Ravi A."/>
            <person name="Getino M."/>
            <person name="Pursley I."/>
            <person name="Horton D.L."/>
            <person name="Alikhan N.F."/>
            <person name="Baker D."/>
            <person name="Gharbi K."/>
            <person name="Hall N."/>
            <person name="Watson M."/>
            <person name="Adriaenssens E.M."/>
            <person name="Foster-Nyarko E."/>
            <person name="Jarju S."/>
            <person name="Secka A."/>
            <person name="Antonio M."/>
            <person name="Oren A."/>
            <person name="Chaudhuri R.R."/>
            <person name="La Ragione R."/>
            <person name="Hildebrand F."/>
            <person name="Pallen M.J."/>
        </authorList>
    </citation>
    <scope>NUCLEOTIDE SEQUENCE</scope>
    <source>
        <strain evidence="16">ChiW3-316</strain>
    </source>
</reference>
<evidence type="ECO:0000256" key="2">
    <source>
        <dbReference type="ARBA" id="ARBA00022515"/>
    </source>
</evidence>
<dbReference type="InterPro" id="IPR037068">
    <property type="entry name" value="DNA_primase_core_N_sf"/>
</dbReference>
<dbReference type="Gene3D" id="3.90.980.10">
    <property type="entry name" value="DNA primase, catalytic core, N-terminal domain"/>
    <property type="match status" value="1"/>
</dbReference>
<comment type="catalytic activity">
    <reaction evidence="12">
        <text>ssDNA + n NTP = ssDNA/pppN(pN)n-1 hybrid + (n-1) diphosphate.</text>
        <dbReference type="EC" id="2.7.7.101"/>
    </reaction>
</comment>
<dbReference type="Gene3D" id="3.90.580.10">
    <property type="entry name" value="Zinc finger, CHC2-type domain"/>
    <property type="match status" value="1"/>
</dbReference>
<evidence type="ECO:0000256" key="5">
    <source>
        <dbReference type="ARBA" id="ARBA00022705"/>
    </source>
</evidence>
<comment type="cofactor">
    <cofactor evidence="12 13 14">
        <name>Zn(2+)</name>
        <dbReference type="ChEBI" id="CHEBI:29105"/>
    </cofactor>
    <text evidence="12 13 14">Binds 1 zinc ion per monomer.</text>
</comment>
<comment type="similarity">
    <text evidence="12 13">Belongs to the DnaG primase family.</text>
</comment>
<accession>A0A9D1SBE5</accession>
<dbReference type="AlphaFoldDB" id="A0A9D1SBE5"/>
<dbReference type="SUPFAM" id="SSF56731">
    <property type="entry name" value="DNA primase core"/>
    <property type="match status" value="1"/>
</dbReference>
<evidence type="ECO:0000256" key="1">
    <source>
        <dbReference type="ARBA" id="ARBA00022478"/>
    </source>
</evidence>
<dbReference type="GO" id="GO:0008270">
    <property type="term" value="F:zinc ion binding"/>
    <property type="evidence" value="ECO:0007669"/>
    <property type="project" value="UniProtKB-UniRule"/>
</dbReference>
<keyword evidence="8 12" id="KW-0862">Zinc</keyword>
<dbReference type="PIRSF" id="PIRSF002811">
    <property type="entry name" value="DnaG"/>
    <property type="match status" value="1"/>
</dbReference>
<dbReference type="GO" id="GO:0003899">
    <property type="term" value="F:DNA-directed RNA polymerase activity"/>
    <property type="evidence" value="ECO:0007669"/>
    <property type="project" value="UniProtKB-UniRule"/>
</dbReference>
<keyword evidence="3 12" id="KW-0808">Transferase</keyword>
<feature type="domain" description="Toprim" evidence="15">
    <location>
        <begin position="258"/>
        <end position="340"/>
    </location>
</feature>
<dbReference type="GO" id="GO:1990077">
    <property type="term" value="C:primosome complex"/>
    <property type="evidence" value="ECO:0007669"/>
    <property type="project" value="UniProtKB-KW"/>
</dbReference>
<dbReference type="PANTHER" id="PTHR30313">
    <property type="entry name" value="DNA PRIMASE"/>
    <property type="match status" value="1"/>
</dbReference>
<dbReference type="SMART" id="SM00493">
    <property type="entry name" value="TOPRIM"/>
    <property type="match status" value="1"/>
</dbReference>
<dbReference type="Gene3D" id="3.40.1360.10">
    <property type="match status" value="1"/>
</dbReference>
<feature type="zinc finger region" description="CHC2-type" evidence="12 14">
    <location>
        <begin position="40"/>
        <end position="64"/>
    </location>
</feature>
<dbReference type="GO" id="GO:0000428">
    <property type="term" value="C:DNA-directed RNA polymerase complex"/>
    <property type="evidence" value="ECO:0007669"/>
    <property type="project" value="UniProtKB-KW"/>
</dbReference>
<dbReference type="InterPro" id="IPR006171">
    <property type="entry name" value="TOPRIM_dom"/>
</dbReference>
<dbReference type="GO" id="GO:0006269">
    <property type="term" value="P:DNA replication, synthesis of primer"/>
    <property type="evidence" value="ECO:0007669"/>
    <property type="project" value="UniProtKB-UniRule"/>
</dbReference>
<gene>
    <name evidence="12" type="primary">dnaG</name>
    <name evidence="16" type="ORF">IAD20_07540</name>
</gene>
<evidence type="ECO:0000256" key="10">
    <source>
        <dbReference type="ARBA" id="ARBA00023125"/>
    </source>
</evidence>
<keyword evidence="10 12" id="KW-0238">DNA-binding</keyword>
<evidence type="ECO:0000256" key="4">
    <source>
        <dbReference type="ARBA" id="ARBA00022695"/>
    </source>
</evidence>
<dbReference type="FunFam" id="3.90.580.10:FF:000001">
    <property type="entry name" value="DNA primase"/>
    <property type="match status" value="1"/>
</dbReference>
<dbReference type="EMBL" id="DVNC01000051">
    <property type="protein sequence ID" value="HIU53915.1"/>
    <property type="molecule type" value="Genomic_DNA"/>
</dbReference>
<dbReference type="Proteomes" id="UP000824107">
    <property type="component" value="Unassembled WGS sequence"/>
</dbReference>
<evidence type="ECO:0000256" key="12">
    <source>
        <dbReference type="HAMAP-Rule" id="MF_00974"/>
    </source>
</evidence>
<comment type="subunit">
    <text evidence="12">Monomer. Interacts with DnaB.</text>
</comment>
<keyword evidence="11 12" id="KW-0804">Transcription</keyword>
<evidence type="ECO:0000256" key="8">
    <source>
        <dbReference type="ARBA" id="ARBA00022833"/>
    </source>
</evidence>
<dbReference type="GO" id="GO:0005737">
    <property type="term" value="C:cytoplasm"/>
    <property type="evidence" value="ECO:0007669"/>
    <property type="project" value="TreeGrafter"/>
</dbReference>
<dbReference type="EC" id="2.7.7.101" evidence="12"/>
<dbReference type="SMART" id="SM00400">
    <property type="entry name" value="ZnF_CHCC"/>
    <property type="match status" value="1"/>
</dbReference>
<dbReference type="InterPro" id="IPR050219">
    <property type="entry name" value="DnaG_primase"/>
</dbReference>
<evidence type="ECO:0000256" key="14">
    <source>
        <dbReference type="PIRSR" id="PIRSR002811-1"/>
    </source>
</evidence>
<keyword evidence="6 12" id="KW-0479">Metal-binding</keyword>
<evidence type="ECO:0000256" key="13">
    <source>
        <dbReference type="PIRNR" id="PIRNR002811"/>
    </source>
</evidence>
<dbReference type="NCBIfam" id="TIGR01391">
    <property type="entry name" value="dnaG"/>
    <property type="match status" value="1"/>
</dbReference>
<dbReference type="PANTHER" id="PTHR30313:SF2">
    <property type="entry name" value="DNA PRIMASE"/>
    <property type="match status" value="1"/>
</dbReference>
<keyword evidence="7 12" id="KW-0863">Zinc-finger</keyword>
<dbReference type="HAMAP" id="MF_00974">
    <property type="entry name" value="DNA_primase_DnaG"/>
    <property type="match status" value="1"/>
</dbReference>
<keyword evidence="9" id="KW-0460">Magnesium</keyword>
<sequence length="617" mass="70665">MAGIDLQKFCDELRAKVSIVDVVGSKVKLVRKGREYQACCPFHNEKTPSFTVNEAKGFYHCFGCGAHGDIIKFEMEANNLPFMDAIRKLADKAGLQVPQISKESHEEAVKRNSLYDIMDMACRFFEKSLHLPDGQRAMDYLHRRGFEEDIITKFRLGYAPGNNGLKALLASKGISEHDMAELGLIAIPEDKNRRPHDFFRDRVMIPIMDKAGRVIAFGGRIMGDGQPKYLNSPETPLFNKRRVLYNLNNARDRAFAARNIIVCEGYMDVIALDKYGFGYAVAPLGTALTEDQIAEAWKVCPEPTLCFDGDGAGIRAAIRSIDRGLPILKAGYSLKYVFLPDKMDPDEFLKAHGHDAFLKYLQETTPLVKLLWRKNTEGRVFDTPEQKALIEKNVMEEVAKIADEKVRGYYQQEMQNYIYNELGRGFWKNKQRQSAGGDTAYQAPRGSFRRNETAVKQTVPAAQRPKVTMDELVVKFVLAAMVYYPELIAEYEERMGMFEISNPRLQQLFDVLVEVYHDDEEIQSDGLCKLLQEKGLEKDLAALWELEMFRQQNPYINKIREEIDTKIIEVQIKQLDNEIKECLRIIQVSESFPEEAYQRYESLKKEKESLLNTQNAF</sequence>
<evidence type="ECO:0000259" key="15">
    <source>
        <dbReference type="PROSITE" id="PS50880"/>
    </source>
</evidence>
<dbReference type="InterPro" id="IPR036977">
    <property type="entry name" value="DNA_primase_Znf_CHC2"/>
</dbReference>
<comment type="function">
    <text evidence="12 13">RNA polymerase that catalyzes the synthesis of short RNA molecules used as primers for DNA polymerase during DNA replication.</text>
</comment>
<dbReference type="SUPFAM" id="SSF57783">
    <property type="entry name" value="Zinc beta-ribbon"/>
    <property type="match status" value="1"/>
</dbReference>
<dbReference type="PROSITE" id="PS50880">
    <property type="entry name" value="TOPRIM"/>
    <property type="match status" value="1"/>
</dbReference>
<keyword evidence="2 12" id="KW-0639">Primosome</keyword>